<dbReference type="GO" id="GO:0070069">
    <property type="term" value="C:cytochrome complex"/>
    <property type="evidence" value="ECO:0007669"/>
    <property type="project" value="UniProtKB-UniRule"/>
</dbReference>
<feature type="transmembrane region" description="Helical" evidence="12">
    <location>
        <begin position="127"/>
        <end position="148"/>
    </location>
</feature>
<dbReference type="PANTHER" id="PTHR30365:SF14">
    <property type="entry name" value="CYTOCHROME BD MENAQUINOL OXIDASE SUBUNIT I-RELATED"/>
    <property type="match status" value="1"/>
</dbReference>
<dbReference type="PIRSF" id="PIRSF006446">
    <property type="entry name" value="Cyt_quinol_oxidase_1"/>
    <property type="match status" value="1"/>
</dbReference>
<proteinExistence type="inferred from homology"/>
<dbReference type="RefSeq" id="WP_223247589.1">
    <property type="nucleotide sequence ID" value="NZ_BGOW01000001.1"/>
</dbReference>
<dbReference type="Pfam" id="PF01654">
    <property type="entry name" value="Cyt_bd_oxida_I"/>
    <property type="match status" value="1"/>
</dbReference>
<feature type="transmembrane region" description="Helical" evidence="12">
    <location>
        <begin position="323"/>
        <end position="347"/>
    </location>
</feature>
<name>A0A401J9W1_9PROT</name>
<protein>
    <submittedName>
        <fullName evidence="13">Cytochrome d ubiquinol oxidase subunit I</fullName>
    </submittedName>
</protein>
<keyword evidence="4 12" id="KW-1003">Cell membrane</keyword>
<keyword evidence="7 12" id="KW-0479">Metal-binding</keyword>
<dbReference type="EMBL" id="BGOW01000001">
    <property type="protein sequence ID" value="GBL44360.1"/>
    <property type="molecule type" value="Genomic_DNA"/>
</dbReference>
<keyword evidence="11 12" id="KW-0472">Membrane</keyword>
<comment type="subcellular location">
    <subcellularLocation>
        <location evidence="12">Cell inner membrane</location>
    </subcellularLocation>
    <subcellularLocation>
        <location evidence="1">Cell membrane</location>
        <topology evidence="1">Multi-pass membrane protein</topology>
    </subcellularLocation>
</comment>
<evidence type="ECO:0000256" key="9">
    <source>
        <dbReference type="ARBA" id="ARBA00022989"/>
    </source>
</evidence>
<evidence type="ECO:0000256" key="12">
    <source>
        <dbReference type="PIRNR" id="PIRNR006446"/>
    </source>
</evidence>
<comment type="caution">
    <text evidence="13">The sequence shown here is derived from an EMBL/GenBank/DDBJ whole genome shotgun (WGS) entry which is preliminary data.</text>
</comment>
<keyword evidence="14" id="KW-1185">Reference proteome</keyword>
<evidence type="ECO:0000256" key="2">
    <source>
        <dbReference type="ARBA" id="ARBA00009819"/>
    </source>
</evidence>
<evidence type="ECO:0000256" key="4">
    <source>
        <dbReference type="ARBA" id="ARBA00022475"/>
    </source>
</evidence>
<keyword evidence="6 12" id="KW-0812">Transmembrane</keyword>
<feature type="transmembrane region" description="Helical" evidence="12">
    <location>
        <begin position="187"/>
        <end position="208"/>
    </location>
</feature>
<keyword evidence="8 12" id="KW-0249">Electron transport</keyword>
<evidence type="ECO:0000256" key="7">
    <source>
        <dbReference type="ARBA" id="ARBA00022723"/>
    </source>
</evidence>
<dbReference type="InterPro" id="IPR002585">
    <property type="entry name" value="Cyt-d_ubiquinol_oxidase_su_1"/>
</dbReference>
<evidence type="ECO:0000256" key="6">
    <source>
        <dbReference type="ARBA" id="ARBA00022692"/>
    </source>
</evidence>
<evidence type="ECO:0000256" key="3">
    <source>
        <dbReference type="ARBA" id="ARBA00022448"/>
    </source>
</evidence>
<feature type="transmembrane region" description="Helical" evidence="12">
    <location>
        <begin position="54"/>
        <end position="73"/>
    </location>
</feature>
<evidence type="ECO:0000256" key="11">
    <source>
        <dbReference type="ARBA" id="ARBA00023136"/>
    </source>
</evidence>
<evidence type="ECO:0000256" key="1">
    <source>
        <dbReference type="ARBA" id="ARBA00004651"/>
    </source>
</evidence>
<evidence type="ECO:0000313" key="13">
    <source>
        <dbReference type="EMBL" id="GBL44360.1"/>
    </source>
</evidence>
<evidence type="ECO:0000256" key="8">
    <source>
        <dbReference type="ARBA" id="ARBA00022982"/>
    </source>
</evidence>
<comment type="similarity">
    <text evidence="2 12">Belongs to the cytochrome ubiquinol oxidase subunit 1 family.</text>
</comment>
<dbReference type="GO" id="GO:0016682">
    <property type="term" value="F:oxidoreductase activity, acting on diphenols and related substances as donors, oxygen as acceptor"/>
    <property type="evidence" value="ECO:0007669"/>
    <property type="project" value="TreeGrafter"/>
</dbReference>
<evidence type="ECO:0000256" key="5">
    <source>
        <dbReference type="ARBA" id="ARBA00022617"/>
    </source>
</evidence>
<feature type="transmembrane region" description="Helical" evidence="12">
    <location>
        <begin position="220"/>
        <end position="237"/>
    </location>
</feature>
<dbReference type="AlphaFoldDB" id="A0A401J9W1"/>
<sequence>MATMLVTDLSRAQFALTALFHIVWPVLTIGLSFFLVVIEALWLKTGDVDYYRHARFWAKLFVLNFSVGVVTGLPLEFEFGTNWAEFSRFAGDFFGAALGFEGAMAFMLEAGFLSIMLLGWQRVPRAVHFFATLMVAVGASLSALWIVMANSWMQTPAGGSVVNGRFVVTDFWAAMFNPDMVWGVSHMWVAALETGCFVVGGVSAWYVLKNRNPAFFMKSFKMAVLAAVLITPLQIYLGDGSGKSVFVYQPAKGAAIEGHWHTNPVGQGAAWAVAAWPDAKKGANDWEIKIPNALSLLATSTWDGQVKGLLDIAPQDRPPALPLLFYSFRLMVVIGLYFFALMLLSLWHAWRHGWQDAAWQSRPWLLKGWLWAVPLGYVAVELGWTVREVGRQPWLVYGLLRTSEGASPLPASSVMFSMAGYTVLYIVLAIAFFIFARRWLRKGPDLTLEPPAVPQHGWQDRRI</sequence>
<dbReference type="GO" id="GO:0020037">
    <property type="term" value="F:heme binding"/>
    <property type="evidence" value="ECO:0007669"/>
    <property type="project" value="TreeGrafter"/>
</dbReference>
<keyword evidence="5 12" id="KW-0349">Heme</keyword>
<dbReference type="Proteomes" id="UP000286806">
    <property type="component" value="Unassembled WGS sequence"/>
</dbReference>
<feature type="transmembrane region" description="Helical" evidence="12">
    <location>
        <begin position="93"/>
        <end position="120"/>
    </location>
</feature>
<dbReference type="GO" id="GO:0005886">
    <property type="term" value="C:plasma membrane"/>
    <property type="evidence" value="ECO:0007669"/>
    <property type="project" value="UniProtKB-SubCell"/>
</dbReference>
<dbReference type="GO" id="GO:0046872">
    <property type="term" value="F:metal ion binding"/>
    <property type="evidence" value="ECO:0007669"/>
    <property type="project" value="UniProtKB-UniRule"/>
</dbReference>
<dbReference type="GO" id="GO:0009055">
    <property type="term" value="F:electron transfer activity"/>
    <property type="evidence" value="ECO:0007669"/>
    <property type="project" value="UniProtKB-UniRule"/>
</dbReference>
<keyword evidence="3 12" id="KW-0813">Transport</keyword>
<dbReference type="PANTHER" id="PTHR30365">
    <property type="entry name" value="CYTOCHROME D UBIQUINOL OXIDASE"/>
    <property type="match status" value="1"/>
</dbReference>
<evidence type="ECO:0000256" key="10">
    <source>
        <dbReference type="ARBA" id="ARBA00023004"/>
    </source>
</evidence>
<evidence type="ECO:0000313" key="14">
    <source>
        <dbReference type="Proteomes" id="UP000286806"/>
    </source>
</evidence>
<dbReference type="GO" id="GO:0019646">
    <property type="term" value="P:aerobic electron transport chain"/>
    <property type="evidence" value="ECO:0007669"/>
    <property type="project" value="InterPro"/>
</dbReference>
<accession>A0A401J9W1</accession>
<feature type="transmembrane region" description="Helical" evidence="12">
    <location>
        <begin position="414"/>
        <end position="436"/>
    </location>
</feature>
<keyword evidence="10 12" id="KW-0408">Iron</keyword>
<reference evidence="13 14" key="1">
    <citation type="journal article" date="2019" name="Front. Microbiol.">
        <title>Genomes of Neutrophilic Sulfur-Oxidizing Chemolithoautotrophs Representing 9 Proteobacterial Species From 8 Genera.</title>
        <authorList>
            <person name="Watanabe T."/>
            <person name="Kojima H."/>
            <person name="Umezawa K."/>
            <person name="Hori C."/>
            <person name="Takasuka T.E."/>
            <person name="Kato Y."/>
            <person name="Fukui M."/>
        </authorList>
    </citation>
    <scope>NUCLEOTIDE SEQUENCE [LARGE SCALE GENOMIC DNA]</scope>
    <source>
        <strain evidence="13 14">TTN</strain>
    </source>
</reference>
<gene>
    <name evidence="13" type="ORF">SFMTTN_0155</name>
</gene>
<organism evidence="13 14">
    <name type="scientific">Sulfuriferula multivorans</name>
    <dbReference type="NCBI Taxonomy" id="1559896"/>
    <lineage>
        <taxon>Bacteria</taxon>
        <taxon>Pseudomonadati</taxon>
        <taxon>Pseudomonadota</taxon>
        <taxon>Betaproteobacteria</taxon>
        <taxon>Nitrosomonadales</taxon>
        <taxon>Sulfuricellaceae</taxon>
        <taxon>Sulfuriferula</taxon>
    </lineage>
</organism>
<feature type="transmembrane region" description="Helical" evidence="12">
    <location>
        <begin position="368"/>
        <end position="386"/>
    </location>
</feature>
<feature type="transmembrane region" description="Helical" evidence="12">
    <location>
        <begin position="20"/>
        <end position="42"/>
    </location>
</feature>
<keyword evidence="9 12" id="KW-1133">Transmembrane helix</keyword>